<dbReference type="GO" id="GO:0016846">
    <property type="term" value="F:carbon-sulfur lyase activity"/>
    <property type="evidence" value="ECO:0007669"/>
    <property type="project" value="InterPro"/>
</dbReference>
<keyword evidence="3" id="KW-0862">Zinc</keyword>
<dbReference type="PROSITE" id="PS51891">
    <property type="entry name" value="CENP_V_GFA"/>
    <property type="match status" value="1"/>
</dbReference>
<keyword evidence="2" id="KW-0479">Metal-binding</keyword>
<dbReference type="PANTHER" id="PTHR33337">
    <property type="entry name" value="GFA DOMAIN-CONTAINING PROTEIN"/>
    <property type="match status" value="1"/>
</dbReference>
<proteinExistence type="inferred from homology"/>
<sequence>MSATDTKPSDSFFPLAGLAQDGWSNDKEATSTCLCGSVQLAFLTSASSILNTFICHCADCHKLSSSAFCTAFAVPSSSIRFIRGESTLKSFSHHQTIATGNTMSNNFCSTCGTLMYRVSSGLPDALLLRLGPVDDFRLAETKLKPVMEVYTETRVEWLRPAVGVKQFERVPGAEDL</sequence>
<dbReference type="Proteomes" id="UP000664132">
    <property type="component" value="Unassembled WGS sequence"/>
</dbReference>
<evidence type="ECO:0000256" key="2">
    <source>
        <dbReference type="ARBA" id="ARBA00022723"/>
    </source>
</evidence>
<dbReference type="GO" id="GO:0046872">
    <property type="term" value="F:metal ion binding"/>
    <property type="evidence" value="ECO:0007669"/>
    <property type="project" value="UniProtKB-KW"/>
</dbReference>
<dbReference type="Pfam" id="PF04828">
    <property type="entry name" value="GFA"/>
    <property type="match status" value="1"/>
</dbReference>
<evidence type="ECO:0000256" key="3">
    <source>
        <dbReference type="ARBA" id="ARBA00022833"/>
    </source>
</evidence>
<keyword evidence="7" id="KW-1185">Reference proteome</keyword>
<organism evidence="6 7">
    <name type="scientific">Cadophora malorum</name>
    <dbReference type="NCBI Taxonomy" id="108018"/>
    <lineage>
        <taxon>Eukaryota</taxon>
        <taxon>Fungi</taxon>
        <taxon>Dikarya</taxon>
        <taxon>Ascomycota</taxon>
        <taxon>Pezizomycotina</taxon>
        <taxon>Leotiomycetes</taxon>
        <taxon>Helotiales</taxon>
        <taxon>Ploettnerulaceae</taxon>
        <taxon>Cadophora</taxon>
    </lineage>
</organism>
<dbReference type="OrthoDB" id="428768at2759"/>
<dbReference type="PANTHER" id="PTHR33337:SF8">
    <property type="entry name" value="CENP-V_GFA DOMAIN-CONTAINING PROTEIN"/>
    <property type="match status" value="1"/>
</dbReference>
<protein>
    <recommendedName>
        <fullName evidence="5">CENP-V/GFA domain-containing protein</fullName>
    </recommendedName>
</protein>
<comment type="similarity">
    <text evidence="1">Belongs to the Gfa family.</text>
</comment>
<evidence type="ECO:0000256" key="1">
    <source>
        <dbReference type="ARBA" id="ARBA00005495"/>
    </source>
</evidence>
<dbReference type="InterPro" id="IPR011057">
    <property type="entry name" value="Mss4-like_sf"/>
</dbReference>
<name>A0A8H7T298_9HELO</name>
<evidence type="ECO:0000256" key="4">
    <source>
        <dbReference type="ARBA" id="ARBA00023239"/>
    </source>
</evidence>
<feature type="domain" description="CENP-V/GFA" evidence="5">
    <location>
        <begin position="29"/>
        <end position="168"/>
    </location>
</feature>
<keyword evidence="4" id="KW-0456">Lyase</keyword>
<dbReference type="EMBL" id="JAFJYH010000515">
    <property type="protein sequence ID" value="KAG4411140.1"/>
    <property type="molecule type" value="Genomic_DNA"/>
</dbReference>
<reference evidence="6" key="1">
    <citation type="submission" date="2021-02" db="EMBL/GenBank/DDBJ databases">
        <title>Genome sequence Cadophora malorum strain M34.</title>
        <authorList>
            <person name="Stefanovic E."/>
            <person name="Vu D."/>
            <person name="Scully C."/>
            <person name="Dijksterhuis J."/>
            <person name="Roader J."/>
            <person name="Houbraken J."/>
        </authorList>
    </citation>
    <scope>NUCLEOTIDE SEQUENCE</scope>
    <source>
        <strain evidence="6">M34</strain>
    </source>
</reference>
<evidence type="ECO:0000259" key="5">
    <source>
        <dbReference type="PROSITE" id="PS51891"/>
    </source>
</evidence>
<dbReference type="AlphaFoldDB" id="A0A8H7T298"/>
<accession>A0A8H7T298</accession>
<evidence type="ECO:0000313" key="6">
    <source>
        <dbReference type="EMBL" id="KAG4411140.1"/>
    </source>
</evidence>
<comment type="caution">
    <text evidence="6">The sequence shown here is derived from an EMBL/GenBank/DDBJ whole genome shotgun (WGS) entry which is preliminary data.</text>
</comment>
<dbReference type="InterPro" id="IPR006913">
    <property type="entry name" value="CENP-V/GFA"/>
</dbReference>
<gene>
    <name evidence="6" type="ORF">IFR04_015726</name>
</gene>
<dbReference type="SUPFAM" id="SSF51316">
    <property type="entry name" value="Mss4-like"/>
    <property type="match status" value="1"/>
</dbReference>
<evidence type="ECO:0000313" key="7">
    <source>
        <dbReference type="Proteomes" id="UP000664132"/>
    </source>
</evidence>
<dbReference type="Gene3D" id="3.90.1590.10">
    <property type="entry name" value="glutathione-dependent formaldehyde- activating enzyme (gfa)"/>
    <property type="match status" value="1"/>
</dbReference>